<evidence type="ECO:0000256" key="2">
    <source>
        <dbReference type="ARBA" id="ARBA00023125"/>
    </source>
</evidence>
<dbReference type="PhylomeDB" id="T1J7U6"/>
<dbReference type="EnsemblMetazoa" id="SMAR009751-RA">
    <property type="protein sequence ID" value="SMAR009751-PA"/>
    <property type="gene ID" value="SMAR009751"/>
</dbReference>
<keyword evidence="2" id="KW-0238">DNA-binding</keyword>
<feature type="region of interest" description="Disordered" evidence="7">
    <location>
        <begin position="569"/>
        <end position="588"/>
    </location>
</feature>
<dbReference type="PROSITE" id="PS50217">
    <property type="entry name" value="BZIP"/>
    <property type="match status" value="1"/>
</dbReference>
<keyword evidence="3" id="KW-0010">Activator</keyword>
<feature type="region of interest" description="Disordered" evidence="7">
    <location>
        <begin position="391"/>
        <end position="433"/>
    </location>
</feature>
<dbReference type="PANTHER" id="PTHR24411">
    <property type="entry name" value="NUCLEAR FACTOR ERYTHROID 2-RELATED FACTOR"/>
    <property type="match status" value="1"/>
</dbReference>
<protein>
    <recommendedName>
        <fullName evidence="8">BZIP domain-containing protein</fullName>
    </recommendedName>
</protein>
<dbReference type="GO" id="GO:0005634">
    <property type="term" value="C:nucleus"/>
    <property type="evidence" value="ECO:0007669"/>
    <property type="project" value="TreeGrafter"/>
</dbReference>
<dbReference type="InterPro" id="IPR008917">
    <property type="entry name" value="TF_DNA-bd_sf"/>
</dbReference>
<reference evidence="9" key="2">
    <citation type="submission" date="2015-02" db="UniProtKB">
        <authorList>
            <consortium name="EnsemblMetazoa"/>
        </authorList>
    </citation>
    <scope>IDENTIFICATION</scope>
</reference>
<sequence length="588" mass="66610">MPYIRTVNMEQRWQDLANILSLPISTESEIHNSLHNSIAMVHAPTPHNYQSTNPAYGGIDNRGAILLHNTPMPPPTMSDINSNIPYHNSDLAEISPVAAAVATSLSTLTNGTDVMGDSSAHTATYTGEGSTLLYTHNTTEMNPTSDGFLSSILNDEDLQLMDMSMNEGVYNPAERYIQSNQPMHGMYPMRIENEDAMDTSSDSAVSSMGSTGRGVPAAPISEGVQHPYCRNNNEWVENGSNSSHHHEEHERYYSAMDYAHHSSSLTNKYRPYDYAYPSRHHHLNPGVNSSLEHRHIPPVAQKKYQLFGKRFPADHAIGGGLYQANRNPSLIQHVDYTYERNHQERSARVPFEMMEGATVLEHPDHKFNCNMDFARQNNSVQIGHVQHNHPYQLPSESIMSPQRTNVRDKLKKKSHSSSSSEESNTSRDEKRARALKIPLNTEEIINLPMDEFNERISKFDLTEAQLALIRDIRRRGKNKVAAQNCRKRKLDQILTLAEVVHDLQENKDEVLRQRENLLAQRQRLQDKYNVLYRHVFQSIRDSDGNSFPSCDYSLQHSTNGSMILVPNNTVTDISSGTKPKRKDDNRKC</sequence>
<dbReference type="EMBL" id="JH431944">
    <property type="status" value="NOT_ANNOTATED_CDS"/>
    <property type="molecule type" value="Genomic_DNA"/>
</dbReference>
<feature type="compositionally biased region" description="Polar residues" evidence="7">
    <location>
        <begin position="200"/>
        <end position="210"/>
    </location>
</feature>
<dbReference type="GO" id="GO:0000978">
    <property type="term" value="F:RNA polymerase II cis-regulatory region sequence-specific DNA binding"/>
    <property type="evidence" value="ECO:0007669"/>
    <property type="project" value="InterPro"/>
</dbReference>
<name>T1J7U6_STRMM</name>
<keyword evidence="6" id="KW-0175">Coiled coil</keyword>
<dbReference type="Proteomes" id="UP000014500">
    <property type="component" value="Unassembled WGS sequence"/>
</dbReference>
<dbReference type="InterPro" id="IPR004827">
    <property type="entry name" value="bZIP"/>
</dbReference>
<dbReference type="HOGENOM" id="CLU_005238_3_0_1"/>
<dbReference type="PROSITE" id="PS00036">
    <property type="entry name" value="BZIP_BASIC"/>
    <property type="match status" value="1"/>
</dbReference>
<dbReference type="InterPro" id="IPR047167">
    <property type="entry name" value="NFE2-like"/>
</dbReference>
<evidence type="ECO:0000256" key="7">
    <source>
        <dbReference type="SAM" id="MobiDB-lite"/>
    </source>
</evidence>
<dbReference type="Pfam" id="PF03131">
    <property type="entry name" value="bZIP_Maf"/>
    <property type="match status" value="1"/>
</dbReference>
<dbReference type="Gene3D" id="1.10.880.10">
    <property type="entry name" value="Transcription factor, Skn-1-like, DNA-binding domain"/>
    <property type="match status" value="1"/>
</dbReference>
<dbReference type="InterPro" id="IPR004826">
    <property type="entry name" value="bZIP_Maf"/>
</dbReference>
<evidence type="ECO:0000256" key="3">
    <source>
        <dbReference type="ARBA" id="ARBA00023159"/>
    </source>
</evidence>
<keyword evidence="1" id="KW-0805">Transcription regulation</keyword>
<evidence type="ECO:0000256" key="6">
    <source>
        <dbReference type="SAM" id="Coils"/>
    </source>
</evidence>
<dbReference type="AlphaFoldDB" id="T1J7U6"/>
<keyword evidence="10" id="KW-1185">Reference proteome</keyword>
<feature type="region of interest" description="Disordered" evidence="7">
    <location>
        <begin position="200"/>
        <end position="224"/>
    </location>
</feature>
<dbReference type="SMART" id="SM00338">
    <property type="entry name" value="BRLZ"/>
    <property type="match status" value="1"/>
</dbReference>
<dbReference type="GO" id="GO:0000981">
    <property type="term" value="F:DNA-binding transcription factor activity, RNA polymerase II-specific"/>
    <property type="evidence" value="ECO:0007669"/>
    <property type="project" value="TreeGrafter"/>
</dbReference>
<evidence type="ECO:0000313" key="10">
    <source>
        <dbReference type="Proteomes" id="UP000014500"/>
    </source>
</evidence>
<evidence type="ECO:0000256" key="4">
    <source>
        <dbReference type="ARBA" id="ARBA00023163"/>
    </source>
</evidence>
<proteinExistence type="predicted"/>
<dbReference type="OMA" id="MNQTTEG"/>
<reference evidence="10" key="1">
    <citation type="submission" date="2011-05" db="EMBL/GenBank/DDBJ databases">
        <authorList>
            <person name="Richards S.R."/>
            <person name="Qu J."/>
            <person name="Jiang H."/>
            <person name="Jhangiani S.N."/>
            <person name="Agravi P."/>
            <person name="Goodspeed R."/>
            <person name="Gross S."/>
            <person name="Mandapat C."/>
            <person name="Jackson L."/>
            <person name="Mathew T."/>
            <person name="Pu L."/>
            <person name="Thornton R."/>
            <person name="Saada N."/>
            <person name="Wilczek-Boney K.B."/>
            <person name="Lee S."/>
            <person name="Kovar C."/>
            <person name="Wu Y."/>
            <person name="Scherer S.E."/>
            <person name="Worley K.C."/>
            <person name="Muzny D.M."/>
            <person name="Gibbs R."/>
        </authorList>
    </citation>
    <scope>NUCLEOTIDE SEQUENCE</scope>
    <source>
        <strain evidence="10">Brora</strain>
    </source>
</reference>
<feature type="coiled-coil region" evidence="6">
    <location>
        <begin position="500"/>
        <end position="534"/>
    </location>
</feature>
<dbReference type="eggNOG" id="KOG3863">
    <property type="taxonomic scope" value="Eukaryota"/>
</dbReference>
<evidence type="ECO:0000259" key="8">
    <source>
        <dbReference type="PROSITE" id="PS50217"/>
    </source>
</evidence>
<keyword evidence="4" id="KW-0804">Transcription</keyword>
<accession>T1J7U6</accession>
<feature type="compositionally biased region" description="Polar residues" evidence="7">
    <location>
        <begin position="394"/>
        <end position="404"/>
    </location>
</feature>
<dbReference type="FunFam" id="1.10.880.10:FF:000004">
    <property type="entry name" value="Nuclear factor, erythroid 2"/>
    <property type="match status" value="1"/>
</dbReference>
<dbReference type="STRING" id="126957.T1J7U6"/>
<evidence type="ECO:0000313" key="9">
    <source>
        <dbReference type="EnsemblMetazoa" id="SMAR009751-PA"/>
    </source>
</evidence>
<dbReference type="PANTHER" id="PTHR24411:SF55">
    <property type="entry name" value="SEGMENTATION PROTEIN CAP'N'COLLAR"/>
    <property type="match status" value="1"/>
</dbReference>
<dbReference type="CDD" id="cd14698">
    <property type="entry name" value="bZIP_CNC"/>
    <property type="match status" value="1"/>
</dbReference>
<evidence type="ECO:0000256" key="1">
    <source>
        <dbReference type="ARBA" id="ARBA00023015"/>
    </source>
</evidence>
<feature type="domain" description="BZIP" evidence="8">
    <location>
        <begin position="468"/>
        <end position="531"/>
    </location>
</feature>
<dbReference type="SUPFAM" id="SSF47454">
    <property type="entry name" value="A DNA-binding domain in eukaryotic transcription factors"/>
    <property type="match status" value="1"/>
</dbReference>
<keyword evidence="5" id="KW-0539">Nucleus</keyword>
<evidence type="ECO:0000256" key="5">
    <source>
        <dbReference type="ARBA" id="ARBA00023242"/>
    </source>
</evidence>
<organism evidence="9 10">
    <name type="scientific">Strigamia maritima</name>
    <name type="common">European centipede</name>
    <name type="synonym">Geophilus maritimus</name>
    <dbReference type="NCBI Taxonomy" id="126957"/>
    <lineage>
        <taxon>Eukaryota</taxon>
        <taxon>Metazoa</taxon>
        <taxon>Ecdysozoa</taxon>
        <taxon>Arthropoda</taxon>
        <taxon>Myriapoda</taxon>
        <taxon>Chilopoda</taxon>
        <taxon>Pleurostigmophora</taxon>
        <taxon>Geophilomorpha</taxon>
        <taxon>Linotaeniidae</taxon>
        <taxon>Strigamia</taxon>
    </lineage>
</organism>